<reference evidence="13" key="2">
    <citation type="submission" date="2020-05" db="UniProtKB">
        <authorList>
            <consortium name="EnsemblMetazoa"/>
        </authorList>
    </citation>
    <scope>IDENTIFICATION</scope>
    <source>
        <strain evidence="13">FAR1</strain>
    </source>
</reference>
<dbReference type="FunFam" id="3.40.50.300:FF:000163">
    <property type="entry name" value="Multidrug resistance-associated protein member 4"/>
    <property type="match status" value="1"/>
</dbReference>
<dbReference type="PANTHER" id="PTHR24223:SF456">
    <property type="entry name" value="MULTIDRUG RESISTANCE-ASSOCIATED PROTEIN LETHAL(2)03659"/>
    <property type="match status" value="1"/>
</dbReference>
<dbReference type="PANTHER" id="PTHR24223">
    <property type="entry name" value="ATP-BINDING CASSETTE SUB-FAMILY C"/>
    <property type="match status" value="1"/>
</dbReference>
<evidence type="ECO:0000256" key="5">
    <source>
        <dbReference type="ARBA" id="ARBA00022741"/>
    </source>
</evidence>
<feature type="domain" description="ABC transporter" evidence="11">
    <location>
        <begin position="464"/>
        <end position="690"/>
    </location>
</feature>
<feature type="transmembrane region" description="Helical" evidence="10">
    <location>
        <begin position="922"/>
        <end position="954"/>
    </location>
</feature>
<dbReference type="GO" id="GO:0016020">
    <property type="term" value="C:membrane"/>
    <property type="evidence" value="ECO:0007669"/>
    <property type="project" value="UniProtKB-SubCell"/>
</dbReference>
<feature type="transmembrane region" description="Helical" evidence="10">
    <location>
        <begin position="768"/>
        <end position="790"/>
    </location>
</feature>
<dbReference type="InterPro" id="IPR050173">
    <property type="entry name" value="ABC_transporter_C-like"/>
</dbReference>
<keyword evidence="3" id="KW-0813">Transport</keyword>
<evidence type="ECO:0000256" key="8">
    <source>
        <dbReference type="ARBA" id="ARBA00023136"/>
    </source>
</evidence>
<keyword evidence="8 10" id="KW-0472">Membrane</keyword>
<evidence type="ECO:0000256" key="2">
    <source>
        <dbReference type="ARBA" id="ARBA00009726"/>
    </source>
</evidence>
<feature type="transmembrane region" description="Helical" evidence="10">
    <location>
        <begin position="90"/>
        <end position="117"/>
    </location>
</feature>
<evidence type="ECO:0000256" key="10">
    <source>
        <dbReference type="SAM" id="Phobius"/>
    </source>
</evidence>
<dbReference type="InterPro" id="IPR036640">
    <property type="entry name" value="ABC1_TM_sf"/>
</dbReference>
<keyword evidence="14" id="KW-1185">Reference proteome</keyword>
<feature type="transmembrane region" description="Helical" evidence="10">
    <location>
        <begin position="214"/>
        <end position="241"/>
    </location>
</feature>
<feature type="domain" description="ABC transporter" evidence="11">
    <location>
        <begin position="1117"/>
        <end position="1349"/>
    </location>
</feature>
<dbReference type="PROSITE" id="PS50893">
    <property type="entry name" value="ABC_TRANSPORTER_2"/>
    <property type="match status" value="2"/>
</dbReference>
<accession>A0A182QUE5</accession>
<dbReference type="FunFam" id="1.20.1560.10:FF:000014">
    <property type="entry name" value="Multidrug resistance-associated protein member 4"/>
    <property type="match status" value="1"/>
</dbReference>
<feature type="region of interest" description="Disordered" evidence="9">
    <location>
        <begin position="692"/>
        <end position="759"/>
    </location>
</feature>
<dbReference type="PROSITE" id="PS50929">
    <property type="entry name" value="ABC_TM1F"/>
    <property type="match status" value="2"/>
</dbReference>
<reference evidence="14" key="1">
    <citation type="submission" date="2014-01" db="EMBL/GenBank/DDBJ databases">
        <title>The Genome Sequence of Anopheles farauti FAR1 (V2).</title>
        <authorList>
            <consortium name="The Broad Institute Genomics Platform"/>
            <person name="Neafsey D.E."/>
            <person name="Besansky N."/>
            <person name="Howell P."/>
            <person name="Walton C."/>
            <person name="Young S.K."/>
            <person name="Zeng Q."/>
            <person name="Gargeya S."/>
            <person name="Fitzgerald M."/>
            <person name="Haas B."/>
            <person name="Abouelleil A."/>
            <person name="Allen A.W."/>
            <person name="Alvarado L."/>
            <person name="Arachchi H.M."/>
            <person name="Berlin A.M."/>
            <person name="Chapman S.B."/>
            <person name="Gainer-Dewar J."/>
            <person name="Goldberg J."/>
            <person name="Griggs A."/>
            <person name="Gujja S."/>
            <person name="Hansen M."/>
            <person name="Howarth C."/>
            <person name="Imamovic A."/>
            <person name="Ireland A."/>
            <person name="Larimer J."/>
            <person name="McCowan C."/>
            <person name="Murphy C."/>
            <person name="Pearson M."/>
            <person name="Poon T.W."/>
            <person name="Priest M."/>
            <person name="Roberts A."/>
            <person name="Saif S."/>
            <person name="Shea T."/>
            <person name="Sisk P."/>
            <person name="Sykes S."/>
            <person name="Wortman J."/>
            <person name="Nusbaum C."/>
            <person name="Birren B."/>
        </authorList>
    </citation>
    <scope>NUCLEOTIDE SEQUENCE [LARGE SCALE GENOMIC DNA]</scope>
    <source>
        <strain evidence="14">FAR1</strain>
    </source>
</reference>
<dbReference type="SMART" id="SM00382">
    <property type="entry name" value="AAA"/>
    <property type="match status" value="2"/>
</dbReference>
<evidence type="ECO:0000256" key="3">
    <source>
        <dbReference type="ARBA" id="ARBA00022448"/>
    </source>
</evidence>
<dbReference type="Pfam" id="PF00005">
    <property type="entry name" value="ABC_tran"/>
    <property type="match status" value="2"/>
</dbReference>
<dbReference type="InterPro" id="IPR003593">
    <property type="entry name" value="AAA+_ATPase"/>
</dbReference>
<dbReference type="GO" id="GO:0140359">
    <property type="term" value="F:ABC-type transporter activity"/>
    <property type="evidence" value="ECO:0007669"/>
    <property type="project" value="InterPro"/>
</dbReference>
<dbReference type="FunFam" id="3.40.50.300:FF:000997">
    <property type="entry name" value="Multidrug resistance-associated protein 1"/>
    <property type="match status" value="1"/>
</dbReference>
<dbReference type="Gene3D" id="1.20.1560.10">
    <property type="entry name" value="ABC transporter type 1, transmembrane domain"/>
    <property type="match status" value="2"/>
</dbReference>
<evidence type="ECO:0000313" key="14">
    <source>
        <dbReference type="Proteomes" id="UP000075886"/>
    </source>
</evidence>
<evidence type="ECO:0000256" key="6">
    <source>
        <dbReference type="ARBA" id="ARBA00022840"/>
    </source>
</evidence>
<keyword evidence="5" id="KW-0547">Nucleotide-binding</keyword>
<dbReference type="CDD" id="cd03250">
    <property type="entry name" value="ABCC_MRP_domain1"/>
    <property type="match status" value="1"/>
</dbReference>
<comment type="subcellular location">
    <subcellularLocation>
        <location evidence="1">Membrane</location>
        <topology evidence="1">Multi-pass membrane protein</topology>
    </subcellularLocation>
</comment>
<dbReference type="PROSITE" id="PS00211">
    <property type="entry name" value="ABC_TRANSPORTER_1"/>
    <property type="match status" value="2"/>
</dbReference>
<dbReference type="InterPro" id="IPR027417">
    <property type="entry name" value="P-loop_NTPase"/>
</dbReference>
<dbReference type="CDD" id="cd03244">
    <property type="entry name" value="ABCC_MRP_domain2"/>
    <property type="match status" value="1"/>
</dbReference>
<dbReference type="Proteomes" id="UP000075886">
    <property type="component" value="Unassembled WGS sequence"/>
</dbReference>
<evidence type="ECO:0000256" key="7">
    <source>
        <dbReference type="ARBA" id="ARBA00022989"/>
    </source>
</evidence>
<feature type="transmembrane region" description="Helical" evidence="10">
    <location>
        <begin position="1014"/>
        <end position="1046"/>
    </location>
</feature>
<evidence type="ECO:0000256" key="4">
    <source>
        <dbReference type="ARBA" id="ARBA00022692"/>
    </source>
</evidence>
<evidence type="ECO:0000256" key="1">
    <source>
        <dbReference type="ARBA" id="ARBA00004141"/>
    </source>
</evidence>
<feature type="transmembrane region" description="Helical" evidence="10">
    <location>
        <begin position="312"/>
        <end position="336"/>
    </location>
</feature>
<dbReference type="Gene3D" id="3.40.50.300">
    <property type="entry name" value="P-loop containing nucleotide triphosphate hydrolases"/>
    <property type="match status" value="2"/>
</dbReference>
<dbReference type="VEuPathDB" id="VectorBase:AFAF017067"/>
<dbReference type="FunFam" id="1.20.1560.10:FF:000026">
    <property type="entry name" value="Multidrug resistance-associated protein lethal(2)03659"/>
    <property type="match status" value="1"/>
</dbReference>
<keyword evidence="7 10" id="KW-1133">Transmembrane helix</keyword>
<protein>
    <submittedName>
        <fullName evidence="13">Uncharacterized protein</fullName>
    </submittedName>
</protein>
<dbReference type="STRING" id="69004.A0A182QUE5"/>
<organism evidence="13 14">
    <name type="scientific">Anopheles farauti</name>
    <dbReference type="NCBI Taxonomy" id="69004"/>
    <lineage>
        <taxon>Eukaryota</taxon>
        <taxon>Metazoa</taxon>
        <taxon>Ecdysozoa</taxon>
        <taxon>Arthropoda</taxon>
        <taxon>Hexapoda</taxon>
        <taxon>Insecta</taxon>
        <taxon>Pterygota</taxon>
        <taxon>Neoptera</taxon>
        <taxon>Endopterygota</taxon>
        <taxon>Diptera</taxon>
        <taxon>Nematocera</taxon>
        <taxon>Culicoidea</taxon>
        <taxon>Culicidae</taxon>
        <taxon>Anophelinae</taxon>
        <taxon>Anopheles</taxon>
    </lineage>
</organism>
<feature type="transmembrane region" description="Helical" evidence="10">
    <location>
        <begin position="342"/>
        <end position="364"/>
    </location>
</feature>
<proteinExistence type="inferred from homology"/>
<dbReference type="InterPro" id="IPR017871">
    <property type="entry name" value="ABC_transporter-like_CS"/>
</dbReference>
<keyword evidence="4 10" id="KW-0812">Transmembrane</keyword>
<dbReference type="EnsemblMetazoa" id="AFAF017067-RA">
    <property type="protein sequence ID" value="AFAF017067-PA"/>
    <property type="gene ID" value="AFAF017067"/>
</dbReference>
<evidence type="ECO:0000259" key="12">
    <source>
        <dbReference type="PROSITE" id="PS50929"/>
    </source>
</evidence>
<feature type="region of interest" description="Disordered" evidence="9">
    <location>
        <begin position="447"/>
        <end position="476"/>
    </location>
</feature>
<dbReference type="GO" id="GO:0005524">
    <property type="term" value="F:ATP binding"/>
    <property type="evidence" value="ECO:0007669"/>
    <property type="project" value="UniProtKB-KW"/>
</dbReference>
<keyword evidence="6" id="KW-0067">ATP-binding</keyword>
<dbReference type="Pfam" id="PF00664">
    <property type="entry name" value="ABC_membrane"/>
    <property type="match status" value="2"/>
</dbReference>
<feature type="compositionally biased region" description="Gly residues" evidence="9">
    <location>
        <begin position="697"/>
        <end position="707"/>
    </location>
</feature>
<dbReference type="GO" id="GO:0016887">
    <property type="term" value="F:ATP hydrolysis activity"/>
    <property type="evidence" value="ECO:0007669"/>
    <property type="project" value="InterPro"/>
</dbReference>
<dbReference type="EMBL" id="AXCN02000083">
    <property type="status" value="NOT_ANNOTATED_CDS"/>
    <property type="molecule type" value="Genomic_DNA"/>
</dbReference>
<dbReference type="SUPFAM" id="SSF90123">
    <property type="entry name" value="ABC transporter transmembrane region"/>
    <property type="match status" value="2"/>
</dbReference>
<evidence type="ECO:0000256" key="9">
    <source>
        <dbReference type="SAM" id="MobiDB-lite"/>
    </source>
</evidence>
<evidence type="ECO:0000313" key="13">
    <source>
        <dbReference type="EnsemblMetazoa" id="AFAF017067-PA"/>
    </source>
</evidence>
<name>A0A182QUE5_9DIPT</name>
<feature type="compositionally biased region" description="Low complexity" evidence="9">
    <location>
        <begin position="719"/>
        <end position="731"/>
    </location>
</feature>
<evidence type="ECO:0000259" key="11">
    <source>
        <dbReference type="PROSITE" id="PS50893"/>
    </source>
</evidence>
<feature type="transmembrane region" description="Helical" evidence="10">
    <location>
        <begin position="129"/>
        <end position="151"/>
    </location>
</feature>
<dbReference type="SUPFAM" id="SSF52540">
    <property type="entry name" value="P-loop containing nucleoside triphosphate hydrolases"/>
    <property type="match status" value="2"/>
</dbReference>
<dbReference type="InterPro" id="IPR003439">
    <property type="entry name" value="ABC_transporter-like_ATP-bd"/>
</dbReference>
<comment type="similarity">
    <text evidence="2">Belongs to the ABC transporter superfamily. ABCC family. Conjugate transporter (TC 3.A.1.208) subfamily.</text>
</comment>
<feature type="domain" description="ABC transmembrane type-1" evidence="12">
    <location>
        <begin position="845"/>
        <end position="1081"/>
    </location>
</feature>
<sequence>MEAITRKLPPNPRQNASIVSTLTFWWTIDLFRKGYSKVLELQDLFRPLDVDRSDALGDRLEKKWFEQQAGPGRPSLVKAIFKTFWREYGVLGLITIINDIFIRLAQPIFLGWLLLYFRKDSEVTRESAFLYAGAIVLLNALSVITINQYVLGSFQNGMKVRIAVCSVIYRKALRLSRTALGDTAPGKVVNLLSNDVNRFDIVSVFLHSMWSAPLLAIVIGVLLYVEIGVAGLIGMVVIFIVTPIQSYTGKLTSRFRLQTALRTDERIRLMDEIISGIQVIKMYAWERPFAKLIRHARQMELKIVRKSAYVRGLYMTFLLFTTRTALFCTMMAMALLGDELTAARIFVVATYFGILANTMSAMFVRGIAEIAEAMVAMRRLQRFLEYEERQADGLPDGKARLLAEFGLNGADATEKQRLIESDTQLPPTIAVSLKGVTARWGAVRRQDDFPKKGSKQSQNGGVVQRADDADDDAGPPTAATLANVSIDFRKGLLIGVIGPVGAGKSSLLQAILRELPIESGNVVAQGRFAYVSQEPWVFSGTVRQNILFGQPMEKDRYESVVRACALVTDFEQLPDGDRTMIGERGAALSGGQKARISLARAVYRRADVFLLDDPLSAVDAHVGRHLFDLCIGPQGRLGALRTTRILVTHQVHFLKEADWVVVLNDGQVQAQGTPHDLAQGGIDFVELVERKTEEGSEAGGDGDGSVSGGVDKRSRRGSRVSTRSGVSSSRGDLTEDEANRDEREQAADAPVQSNMEGTSRGKVQGSLLLSYIGSGANAFVMFGLLVLFLATQLAASGADYWVAFWTSQEEQRLFRAAHVGTGTEATTDEPLRPLLSTETCMAIHGALVGSIFLIAITRSISFYQTSVRASQNLHDAMFKGCVSTTMRFYDTNPSGRILNRFSKDMGSVDELLPKAMLDASQIILSLCGTLVVTVIVNPLFLIPLAVLGIVFGFVRRIYLKTSKNIKRLEGITRSPVFSHLSASLAGLPTIRAFGAQNELIREFDAHQDIHTASFYMFITASTAFGFALDLLCLVFVFIVVFSFLLLEQDSLGDRVGLAITQAMALTGMMQWGIRQSAEVANFMMSVERLLEYRDLSPERQPERPRALGTGWPDEGRIVFRNVTYRYFEGAPAVLRDLSFEIRPREKIGIVGRTGAGKSSLIGALFRLALVEGEILLDGIDTADITLESLRSKVSIIPQDPVLFSGTLRRNLDPFEDYPDAELWSALEQVELKELGNTAAGLQMAVAAGGSNFSVGQRQLICLARAILRNNRILVLDEATANVDPTTDRLIQDTIRLKFADCTVLTIAHRLNTIMDSDRVLVMDAGQAVELGTPYELLQLPISIFRDMVQATGPLESERLQQIAHLKHKQSKAE</sequence>
<feature type="domain" description="ABC transmembrane type-1" evidence="12">
    <location>
        <begin position="90"/>
        <end position="363"/>
    </location>
</feature>
<dbReference type="InterPro" id="IPR011527">
    <property type="entry name" value="ABC1_TM_dom"/>
</dbReference>